<gene>
    <name evidence="2" type="ORF">G4B88_021501</name>
</gene>
<protein>
    <recommendedName>
        <fullName evidence="1">DUF4283 domain-containing protein</fullName>
    </recommendedName>
</protein>
<accession>A0A7J6H1R9</accession>
<dbReference type="PANTHER" id="PTHR31286:SF167">
    <property type="entry name" value="OS09G0268800 PROTEIN"/>
    <property type="match status" value="1"/>
</dbReference>
<dbReference type="PANTHER" id="PTHR31286">
    <property type="entry name" value="GLYCINE-RICH CELL WALL STRUCTURAL PROTEIN 1.8-LIKE"/>
    <property type="match status" value="1"/>
</dbReference>
<dbReference type="InterPro" id="IPR025558">
    <property type="entry name" value="DUF4283"/>
</dbReference>
<keyword evidence="3" id="KW-1185">Reference proteome</keyword>
<evidence type="ECO:0000313" key="2">
    <source>
        <dbReference type="EMBL" id="KAF4388590.1"/>
    </source>
</evidence>
<evidence type="ECO:0000313" key="3">
    <source>
        <dbReference type="Proteomes" id="UP000583929"/>
    </source>
</evidence>
<dbReference type="AlphaFoldDB" id="A0A7J6H1R9"/>
<dbReference type="Pfam" id="PF14111">
    <property type="entry name" value="DUF4283"/>
    <property type="match status" value="1"/>
</dbReference>
<comment type="caution">
    <text evidence="2">The sequence shown here is derived from an EMBL/GenBank/DDBJ whole genome shotgun (WGS) entry which is preliminary data.</text>
</comment>
<sequence>MNEDDLATFYKEIALDDDEADINIDVVDQSLLDEGVMVVAKMIVGRVISTRSVDCNDLIYAVNNFWKIQGSFTVKARGMNMFVFHFDLITDRKRVLEGGPWVFKHCLLELKEPDDVLAPTKMVFDYALFWIQIHKVLVCCMTKAWGFELGKSAGEVLDVLCGPNGLCTGVFMKVRVSVDVHKPLVRVIRRRLALDKPLLQMLLSSVGGKDQLKYGDWIRVLFSNKVNGHVSKSPRGCALNASASGAVVQVGKVTIGGWSAVGRAELKSVVNDGLGKGKGIMVEDSVNWHPVSDAFIAQDLNSLPVLDTSFSKTIVDGLDLDHGFVGDGSASCFGSTNNENKDENCLANVDSSGLHEVQVDIVKDASDVP</sequence>
<dbReference type="Proteomes" id="UP000583929">
    <property type="component" value="Unassembled WGS sequence"/>
</dbReference>
<name>A0A7J6H1R9_CANSA</name>
<evidence type="ECO:0000259" key="1">
    <source>
        <dbReference type="Pfam" id="PF14111"/>
    </source>
</evidence>
<dbReference type="EMBL" id="JAATIQ010000073">
    <property type="protein sequence ID" value="KAF4388590.1"/>
    <property type="molecule type" value="Genomic_DNA"/>
</dbReference>
<reference evidence="2 3" key="1">
    <citation type="journal article" date="2020" name="bioRxiv">
        <title>Sequence and annotation of 42 cannabis genomes reveals extensive copy number variation in cannabinoid synthesis and pathogen resistance genes.</title>
        <authorList>
            <person name="Mckernan K.J."/>
            <person name="Helbert Y."/>
            <person name="Kane L.T."/>
            <person name="Ebling H."/>
            <person name="Zhang L."/>
            <person name="Liu B."/>
            <person name="Eaton Z."/>
            <person name="Mclaughlin S."/>
            <person name="Kingan S."/>
            <person name="Baybayan P."/>
            <person name="Concepcion G."/>
            <person name="Jordan M."/>
            <person name="Riva A."/>
            <person name="Barbazuk W."/>
            <person name="Harkins T."/>
        </authorList>
    </citation>
    <scope>NUCLEOTIDE SEQUENCE [LARGE SCALE GENOMIC DNA]</scope>
    <source>
        <strain evidence="3">cv. Jamaican Lion 4</strain>
        <tissue evidence="2">Leaf</tissue>
    </source>
</reference>
<dbReference type="InterPro" id="IPR040256">
    <property type="entry name" value="At4g02000-like"/>
</dbReference>
<organism evidence="2 3">
    <name type="scientific">Cannabis sativa</name>
    <name type="common">Hemp</name>
    <name type="synonym">Marijuana</name>
    <dbReference type="NCBI Taxonomy" id="3483"/>
    <lineage>
        <taxon>Eukaryota</taxon>
        <taxon>Viridiplantae</taxon>
        <taxon>Streptophyta</taxon>
        <taxon>Embryophyta</taxon>
        <taxon>Tracheophyta</taxon>
        <taxon>Spermatophyta</taxon>
        <taxon>Magnoliopsida</taxon>
        <taxon>eudicotyledons</taxon>
        <taxon>Gunneridae</taxon>
        <taxon>Pentapetalae</taxon>
        <taxon>rosids</taxon>
        <taxon>fabids</taxon>
        <taxon>Rosales</taxon>
        <taxon>Cannabaceae</taxon>
        <taxon>Cannabis</taxon>
    </lineage>
</organism>
<proteinExistence type="predicted"/>
<feature type="domain" description="DUF4283" evidence="1">
    <location>
        <begin position="41"/>
        <end position="111"/>
    </location>
</feature>